<gene>
    <name evidence="7" type="ORF">ACFQ4G_10050</name>
</gene>
<protein>
    <recommendedName>
        <fullName evidence="2">(5-formylfuran-3-yl)methyl phosphate synthase</fullName>
        <ecNumber evidence="2">4.2.3.153</ecNumber>
    </recommendedName>
    <alternativeName>
        <fullName evidence="5">4-(hydroxymethyl)-2-furancarboxaldehyde-phosphate synthase</fullName>
    </alternativeName>
</protein>
<dbReference type="Gene3D" id="3.20.20.140">
    <property type="entry name" value="Metal-dependent hydrolases"/>
    <property type="match status" value="1"/>
</dbReference>
<dbReference type="Pfam" id="PF04476">
    <property type="entry name" value="4HFCP_synth"/>
    <property type="match status" value="1"/>
</dbReference>
<evidence type="ECO:0000313" key="8">
    <source>
        <dbReference type="Proteomes" id="UP001597176"/>
    </source>
</evidence>
<evidence type="ECO:0000256" key="6">
    <source>
        <dbReference type="ARBA" id="ARBA00047628"/>
    </source>
</evidence>
<accession>A0ABW3WX47</accession>
<dbReference type="RefSeq" id="WP_238202543.1">
    <property type="nucleotide sequence ID" value="NZ_JBHTND010000011.1"/>
</dbReference>
<reference evidence="8" key="1">
    <citation type="journal article" date="2019" name="Int. J. Syst. Evol. Microbiol.">
        <title>The Global Catalogue of Microorganisms (GCM) 10K type strain sequencing project: providing services to taxonomists for standard genome sequencing and annotation.</title>
        <authorList>
            <consortium name="The Broad Institute Genomics Platform"/>
            <consortium name="The Broad Institute Genome Sequencing Center for Infectious Disease"/>
            <person name="Wu L."/>
            <person name="Ma J."/>
        </authorList>
    </citation>
    <scope>NUCLEOTIDE SEQUENCE [LARGE SCALE GENOMIC DNA]</scope>
    <source>
        <strain evidence="8">CCUG 56108</strain>
    </source>
</reference>
<organism evidence="7 8">
    <name type="scientific">Methylobacterium marchantiae</name>
    <dbReference type="NCBI Taxonomy" id="600331"/>
    <lineage>
        <taxon>Bacteria</taxon>
        <taxon>Pseudomonadati</taxon>
        <taxon>Pseudomonadota</taxon>
        <taxon>Alphaproteobacteria</taxon>
        <taxon>Hyphomicrobiales</taxon>
        <taxon>Methylobacteriaceae</taxon>
        <taxon>Methylobacterium</taxon>
    </lineage>
</organism>
<keyword evidence="3" id="KW-0456">Lyase</keyword>
<dbReference type="EC" id="4.2.3.153" evidence="2"/>
<evidence type="ECO:0000256" key="2">
    <source>
        <dbReference type="ARBA" id="ARBA00012553"/>
    </source>
</evidence>
<name>A0ABW3WX47_9HYPH</name>
<comment type="function">
    <text evidence="1">Catalyzes the formation of 4-(hydroxymethyl)-2-furancarboxaldehyde phosphate (4-HFC-P) from two molecules of glyceraldehyde-3-P (GA-3-P).</text>
</comment>
<evidence type="ECO:0000256" key="3">
    <source>
        <dbReference type="ARBA" id="ARBA00023239"/>
    </source>
</evidence>
<sequence length="235" mass="23604">MPSDALPRPRLLVSVRDADEAAMAAGAGADLVDAKDPDRGALGALPVETVRAIVAAIAGGAVSSAVAGEPQEAAALPGLVAAMAGTGIGYVKVAVRPDFDAAALAAAARAAPGRLIAVLFAGTPIPENLVGRLAEAGFAGVMIDTAAKDGRRLTDLLPAPRLSAFTADARAHGLLSGLAGSLAIADIAVLSAHRPDYLGFRGGLCFGNDRTRGLDPERVALAIHTLRGLDRRNAA</sequence>
<dbReference type="Proteomes" id="UP001597176">
    <property type="component" value="Unassembled WGS sequence"/>
</dbReference>
<keyword evidence="8" id="KW-1185">Reference proteome</keyword>
<dbReference type="EMBL" id="JBHTND010000011">
    <property type="protein sequence ID" value="MFD1301927.1"/>
    <property type="molecule type" value="Genomic_DNA"/>
</dbReference>
<comment type="catalytic activity">
    <reaction evidence="6">
        <text>2 D-glyceraldehyde 3-phosphate = 4-(hydroxymethyl)-2-furancarboxaldehyde phosphate + phosphate + 2 H2O</text>
        <dbReference type="Rhea" id="RHEA:43536"/>
        <dbReference type="ChEBI" id="CHEBI:15377"/>
        <dbReference type="ChEBI" id="CHEBI:43474"/>
        <dbReference type="ChEBI" id="CHEBI:59776"/>
        <dbReference type="ChEBI" id="CHEBI:83407"/>
        <dbReference type="EC" id="4.2.3.153"/>
    </reaction>
</comment>
<dbReference type="InterPro" id="IPR007565">
    <property type="entry name" value="4HFCP_synth"/>
</dbReference>
<dbReference type="PIRSF" id="PIRSF015957">
    <property type="entry name" value="UCP015957"/>
    <property type="match status" value="1"/>
</dbReference>
<keyword evidence="4" id="KW-0704">Schiff base</keyword>
<evidence type="ECO:0000256" key="1">
    <source>
        <dbReference type="ARBA" id="ARBA00003810"/>
    </source>
</evidence>
<evidence type="ECO:0000256" key="5">
    <source>
        <dbReference type="ARBA" id="ARBA00032523"/>
    </source>
</evidence>
<evidence type="ECO:0000256" key="4">
    <source>
        <dbReference type="ARBA" id="ARBA00023270"/>
    </source>
</evidence>
<proteinExistence type="predicted"/>
<evidence type="ECO:0000313" key="7">
    <source>
        <dbReference type="EMBL" id="MFD1301927.1"/>
    </source>
</evidence>
<comment type="caution">
    <text evidence="7">The sequence shown here is derived from an EMBL/GenBank/DDBJ whole genome shotgun (WGS) entry which is preliminary data.</text>
</comment>